<dbReference type="PRINTS" id="PR00368">
    <property type="entry name" value="FADPNR"/>
</dbReference>
<protein>
    <submittedName>
        <fullName evidence="7">NAD(P)/FAD-dependent oxidoreductase</fullName>
    </submittedName>
</protein>
<keyword evidence="5" id="KW-0560">Oxidoreductase</keyword>
<dbReference type="PRINTS" id="PR00411">
    <property type="entry name" value="PNDRDTASEI"/>
</dbReference>
<gene>
    <name evidence="7" type="ORF">FSB64_31715</name>
</gene>
<evidence type="ECO:0000313" key="8">
    <source>
        <dbReference type="Proteomes" id="UP000821598"/>
    </source>
</evidence>
<dbReference type="InterPro" id="IPR023753">
    <property type="entry name" value="FAD/NAD-binding_dom"/>
</dbReference>
<dbReference type="InterPro" id="IPR051169">
    <property type="entry name" value="NADH-Q_oxidoreductase"/>
</dbReference>
<organism evidence="7 8">
    <name type="scientific">Paraburkholderia youngii</name>
    <dbReference type="NCBI Taxonomy" id="2782701"/>
    <lineage>
        <taxon>Bacteria</taxon>
        <taxon>Pseudomonadati</taxon>
        <taxon>Pseudomonadota</taxon>
        <taxon>Betaproteobacteria</taxon>
        <taxon>Burkholderiales</taxon>
        <taxon>Burkholderiaceae</taxon>
        <taxon>Paraburkholderia</taxon>
    </lineage>
</organism>
<evidence type="ECO:0000256" key="4">
    <source>
        <dbReference type="ARBA" id="ARBA00022827"/>
    </source>
</evidence>
<dbReference type="PANTHER" id="PTHR42913:SF3">
    <property type="entry name" value="64 KDA MITOCHONDRIAL NADH DEHYDROGENASE (EUROFUNG)"/>
    <property type="match status" value="1"/>
</dbReference>
<keyword evidence="3" id="KW-0285">Flavoprotein</keyword>
<proteinExistence type="inferred from homology"/>
<comment type="cofactor">
    <cofactor evidence="1">
        <name>FAD</name>
        <dbReference type="ChEBI" id="CHEBI:57692"/>
    </cofactor>
</comment>
<comment type="caution">
    <text evidence="7">The sequence shown here is derived from an EMBL/GenBank/DDBJ whole genome shotgun (WGS) entry which is preliminary data.</text>
</comment>
<dbReference type="Gene3D" id="3.50.50.100">
    <property type="match status" value="1"/>
</dbReference>
<dbReference type="Pfam" id="PF07992">
    <property type="entry name" value="Pyr_redox_2"/>
    <property type="match status" value="1"/>
</dbReference>
<dbReference type="Proteomes" id="UP000821598">
    <property type="component" value="Unassembled WGS sequence"/>
</dbReference>
<keyword evidence="4" id="KW-0274">FAD</keyword>
<feature type="domain" description="FAD/NAD(P)-binding" evidence="6">
    <location>
        <begin position="3"/>
        <end position="346"/>
    </location>
</feature>
<name>A0ABX2NUV1_9BURK</name>
<sequence length="441" mass="47368">MHRIVIVGGGAGGLELATRLSNRFGLRKPQRERNVCVTLVDRHPAHIWKPLLHKVAAGSMSPASHELSYAAQGRWHGFDFQQGELVGLSRSSKHVMLGAVRDDQGVELLPQRALEYDTLVIAIGSTTQYFGVEGAARHAIALESVAQAERFRRRFIEACRRAGAARGSENGVLAPRMQVVIVGAGATGVELSAELRDAACELSQYGLHDLDPTHDVGIVVIEAGPRILPALPERVARATAERLGKLGVTLMVGESVARVLPGSVLTGSGKRIRADLTVWSAGVTAPPVLSLLDGLNINRRGQLVVRDTLQSETDEDVFALGDCAACEWPGKSGGVPPRAQAAHQQAAFLVEALTSRVEGKTLPQFRYRDFGSLVSLSRFGAVGNLVAGSGEGLYVAGLVARGLHASLERMHVAALYGIRRMVLDTMANWLRRSTNPRIKLH</sequence>
<dbReference type="SUPFAM" id="SSF51905">
    <property type="entry name" value="FAD/NAD(P)-binding domain"/>
    <property type="match status" value="1"/>
</dbReference>
<reference evidence="7 8" key="1">
    <citation type="submission" date="2019-08" db="EMBL/GenBank/DDBJ databases">
        <title>Paraburkholderia simonii sp. nov. and P. youngii sp. nov. Brazilian and Mexican Mimosa-associated rhizobia.</title>
        <authorList>
            <person name="Mavima L."/>
            <person name="Beukes C.W."/>
            <person name="Palmer M."/>
            <person name="De Meyer S.E."/>
            <person name="James E.K."/>
            <person name="Maluk M."/>
            <person name="Avontuur J.R."/>
            <person name="Chan W.Y."/>
            <person name="Venter S.N."/>
            <person name="Steenkamp E.T."/>
        </authorList>
    </citation>
    <scope>NUCLEOTIDE SEQUENCE [LARGE SCALE GENOMIC DNA]</scope>
    <source>
        <strain evidence="7 8">JPY454</strain>
    </source>
</reference>
<dbReference type="RefSeq" id="WP_176369005.1">
    <property type="nucleotide sequence ID" value="NZ_VOMC01000044.1"/>
</dbReference>
<evidence type="ECO:0000259" key="6">
    <source>
        <dbReference type="Pfam" id="PF07992"/>
    </source>
</evidence>
<evidence type="ECO:0000256" key="5">
    <source>
        <dbReference type="ARBA" id="ARBA00023002"/>
    </source>
</evidence>
<comment type="similarity">
    <text evidence="2">Belongs to the NADH dehydrogenase family.</text>
</comment>
<evidence type="ECO:0000256" key="1">
    <source>
        <dbReference type="ARBA" id="ARBA00001974"/>
    </source>
</evidence>
<accession>A0ABX2NUV1</accession>
<evidence type="ECO:0000256" key="3">
    <source>
        <dbReference type="ARBA" id="ARBA00022630"/>
    </source>
</evidence>
<dbReference type="InterPro" id="IPR036188">
    <property type="entry name" value="FAD/NAD-bd_sf"/>
</dbReference>
<evidence type="ECO:0000313" key="7">
    <source>
        <dbReference type="EMBL" id="NVI08239.1"/>
    </source>
</evidence>
<keyword evidence="8" id="KW-1185">Reference proteome</keyword>
<dbReference type="EMBL" id="VOMC01000044">
    <property type="protein sequence ID" value="NVI08239.1"/>
    <property type="molecule type" value="Genomic_DNA"/>
</dbReference>
<dbReference type="PANTHER" id="PTHR42913">
    <property type="entry name" value="APOPTOSIS-INDUCING FACTOR 1"/>
    <property type="match status" value="1"/>
</dbReference>
<evidence type="ECO:0000256" key="2">
    <source>
        <dbReference type="ARBA" id="ARBA00005272"/>
    </source>
</evidence>